<evidence type="ECO:0000256" key="2">
    <source>
        <dbReference type="SAM" id="SignalP"/>
    </source>
</evidence>
<feature type="signal peptide" evidence="2">
    <location>
        <begin position="1"/>
        <end position="24"/>
    </location>
</feature>
<comment type="caution">
    <text evidence="3">The sequence shown here is derived from an EMBL/GenBank/DDBJ whole genome shotgun (WGS) entry which is preliminary data.</text>
</comment>
<gene>
    <name evidence="3" type="primary">Cnig_chr_X.g22516</name>
    <name evidence="3" type="ORF">B9Z55_022516</name>
</gene>
<feature type="chain" id="PRO_5013572977" description="DUF19 domain-containing protein" evidence="2">
    <location>
        <begin position="25"/>
        <end position="227"/>
    </location>
</feature>
<keyword evidence="4" id="KW-1185">Reference proteome</keyword>
<dbReference type="Proteomes" id="UP000230233">
    <property type="component" value="Chromosome X"/>
</dbReference>
<evidence type="ECO:0000256" key="1">
    <source>
        <dbReference type="SAM" id="MobiDB-lite"/>
    </source>
</evidence>
<evidence type="ECO:0008006" key="5">
    <source>
        <dbReference type="Google" id="ProtNLM"/>
    </source>
</evidence>
<feature type="region of interest" description="Disordered" evidence="1">
    <location>
        <begin position="35"/>
        <end position="137"/>
    </location>
</feature>
<evidence type="ECO:0000313" key="3">
    <source>
        <dbReference type="EMBL" id="PIC15603.1"/>
    </source>
</evidence>
<feature type="compositionally biased region" description="Low complexity" evidence="1">
    <location>
        <begin position="35"/>
        <end position="127"/>
    </location>
</feature>
<dbReference type="OrthoDB" id="10556244at2759"/>
<accession>A0A2G5SL21</accession>
<organism evidence="3 4">
    <name type="scientific">Caenorhabditis nigoni</name>
    <dbReference type="NCBI Taxonomy" id="1611254"/>
    <lineage>
        <taxon>Eukaryota</taxon>
        <taxon>Metazoa</taxon>
        <taxon>Ecdysozoa</taxon>
        <taxon>Nematoda</taxon>
        <taxon>Chromadorea</taxon>
        <taxon>Rhabditida</taxon>
        <taxon>Rhabditina</taxon>
        <taxon>Rhabditomorpha</taxon>
        <taxon>Rhabditoidea</taxon>
        <taxon>Rhabditidae</taxon>
        <taxon>Peloderinae</taxon>
        <taxon>Caenorhabditis</taxon>
    </lineage>
</organism>
<sequence length="227" mass="25108">MYRLDKMVSKTSIILALCLVSVYSAPFFKKNELETTTTGSTETTKTTTTGKQKTTTTTTTEQPETIKTTTAEQPETTKTTNTEQPETTATTTTEQPETTATITTEQPETTATTTAQQPSQASETTTPYAPPTPPQVLEKSCLDKLTTTNDYVAQLEARLKFGSRQLSPDQTKDQELKCKLIGLPYDRAILPEVKEQCGVAEAEKLRDRLNAYFDSNHCTDAVRFKID</sequence>
<dbReference type="AlphaFoldDB" id="A0A2G5SL21"/>
<keyword evidence="2" id="KW-0732">Signal</keyword>
<reference evidence="4" key="1">
    <citation type="submission" date="2017-10" db="EMBL/GenBank/DDBJ databases">
        <title>Rapid genome shrinkage in a self-fertile nematode reveals novel sperm competition proteins.</title>
        <authorList>
            <person name="Yin D."/>
            <person name="Schwarz E.M."/>
            <person name="Thomas C.G."/>
            <person name="Felde R.L."/>
            <person name="Korf I.F."/>
            <person name="Cutter A.D."/>
            <person name="Schartner C.M."/>
            <person name="Ralston E.J."/>
            <person name="Meyer B.J."/>
            <person name="Haag E.S."/>
        </authorList>
    </citation>
    <scope>NUCLEOTIDE SEQUENCE [LARGE SCALE GENOMIC DNA]</scope>
    <source>
        <strain evidence="4">JU1422</strain>
    </source>
</reference>
<evidence type="ECO:0000313" key="4">
    <source>
        <dbReference type="Proteomes" id="UP000230233"/>
    </source>
</evidence>
<dbReference type="EMBL" id="PDUG01000006">
    <property type="protein sequence ID" value="PIC15603.1"/>
    <property type="molecule type" value="Genomic_DNA"/>
</dbReference>
<protein>
    <recommendedName>
        <fullName evidence="5">DUF19 domain-containing protein</fullName>
    </recommendedName>
</protein>
<name>A0A2G5SL21_9PELO</name>
<proteinExistence type="predicted"/>